<dbReference type="Pfam" id="PF10604">
    <property type="entry name" value="Polyketide_cyc2"/>
    <property type="match status" value="1"/>
</dbReference>
<name>A0A2T4UP72_9MICO</name>
<reference evidence="1 2" key="1">
    <citation type="submission" date="2018-03" db="EMBL/GenBank/DDBJ databases">
        <title>Bacteriophage NCPPB3778 and a type I-E CRISPR drive the evolution of the US Biological Select Agent, Rathayibacter toxicus.</title>
        <authorList>
            <person name="Davis E.W.II."/>
            <person name="Tabima J.F."/>
            <person name="Weisberg A.J."/>
            <person name="Dantas Lopes L."/>
            <person name="Wiseman M.S."/>
            <person name="Wiseman M.S."/>
            <person name="Pupko T."/>
            <person name="Belcher M.S."/>
            <person name="Sechler A.J."/>
            <person name="Tancos M.A."/>
            <person name="Schroeder B.K."/>
            <person name="Murray T.D."/>
            <person name="Luster D.G."/>
            <person name="Schneider W.L."/>
            <person name="Rogers E."/>
            <person name="Andreote F.D."/>
            <person name="Grunwald N.J."/>
            <person name="Putnam M.L."/>
            <person name="Chang J.H."/>
        </authorList>
    </citation>
    <scope>NUCLEOTIDE SEQUENCE [LARGE SCALE GENOMIC DNA]</scope>
    <source>
        <strain evidence="1 2">DSM 15933</strain>
    </source>
</reference>
<dbReference type="PANTHER" id="PTHR36166">
    <property type="entry name" value="CHROMOSOME 9, WHOLE GENOME SHOTGUN SEQUENCE"/>
    <property type="match status" value="1"/>
</dbReference>
<evidence type="ECO:0000313" key="2">
    <source>
        <dbReference type="Proteomes" id="UP000241085"/>
    </source>
</evidence>
<dbReference type="RefSeq" id="WP_107576132.1">
    <property type="nucleotide sequence ID" value="NZ_PZPL01000002.1"/>
</dbReference>
<gene>
    <name evidence="1" type="ORF">C1I63_19060</name>
</gene>
<sequence>MSESIGGRTHAHRRARRRAALLVGLLIALIVAGAALWQRANPFVIETAIEIEAPPEVVWDVLTDFEAYPEWNPSLVGMTGALEPGSTLRFATDATDEALVFEPVVREVRRYEHLRWEGTLLITGLFDGEHSFTLEPTAAGHTLLTQAEFFRGVTVPFLTRWLTDNTKPDFIAMNEALKTRSEDSAGH</sequence>
<dbReference type="PANTHER" id="PTHR36166:SF1">
    <property type="entry name" value="SRPBCC DOMAIN-CONTAINING PROTEIN"/>
    <property type="match status" value="1"/>
</dbReference>
<dbReference type="SUPFAM" id="SSF55961">
    <property type="entry name" value="Bet v1-like"/>
    <property type="match status" value="1"/>
</dbReference>
<dbReference type="InterPro" id="IPR019587">
    <property type="entry name" value="Polyketide_cyclase/dehydratase"/>
</dbReference>
<dbReference type="Proteomes" id="UP000241085">
    <property type="component" value="Unassembled WGS sequence"/>
</dbReference>
<dbReference type="AlphaFoldDB" id="A0A2T4UP72"/>
<keyword evidence="2" id="KW-1185">Reference proteome</keyword>
<organism evidence="1 2">
    <name type="scientific">Rathayibacter caricis DSM 15933</name>
    <dbReference type="NCBI Taxonomy" id="1328867"/>
    <lineage>
        <taxon>Bacteria</taxon>
        <taxon>Bacillati</taxon>
        <taxon>Actinomycetota</taxon>
        <taxon>Actinomycetes</taxon>
        <taxon>Micrococcales</taxon>
        <taxon>Microbacteriaceae</taxon>
        <taxon>Rathayibacter</taxon>
    </lineage>
</organism>
<evidence type="ECO:0000313" key="1">
    <source>
        <dbReference type="EMBL" id="PTL71323.1"/>
    </source>
</evidence>
<dbReference type="InterPro" id="IPR023393">
    <property type="entry name" value="START-like_dom_sf"/>
</dbReference>
<dbReference type="EMBL" id="PZPL01000002">
    <property type="protein sequence ID" value="PTL71323.1"/>
    <property type="molecule type" value="Genomic_DNA"/>
</dbReference>
<comment type="caution">
    <text evidence="1">The sequence shown here is derived from an EMBL/GenBank/DDBJ whole genome shotgun (WGS) entry which is preliminary data.</text>
</comment>
<dbReference type="CDD" id="cd07822">
    <property type="entry name" value="SRPBCC_4"/>
    <property type="match status" value="1"/>
</dbReference>
<proteinExistence type="predicted"/>
<protein>
    <submittedName>
        <fullName evidence="1">SRPBCC domain-containing protein</fullName>
    </submittedName>
</protein>
<dbReference type="Gene3D" id="3.30.530.20">
    <property type="match status" value="1"/>
</dbReference>
<accession>A0A2T4UP72</accession>